<evidence type="ECO:0000259" key="3">
    <source>
        <dbReference type="PROSITE" id="PS50158"/>
    </source>
</evidence>
<evidence type="ECO:0000313" key="4">
    <source>
        <dbReference type="Proteomes" id="UP000818029"/>
    </source>
</evidence>
<feature type="region of interest" description="Disordered" evidence="2">
    <location>
        <begin position="117"/>
        <end position="143"/>
    </location>
</feature>
<dbReference type="InterPro" id="IPR050951">
    <property type="entry name" value="Retrovirus_Pol_polyprotein"/>
</dbReference>
<organism evidence="4 5">
    <name type="scientific">Gossypium hirsutum</name>
    <name type="common">Upland cotton</name>
    <name type="synonym">Gossypium mexicanum</name>
    <dbReference type="NCBI Taxonomy" id="3635"/>
    <lineage>
        <taxon>Eukaryota</taxon>
        <taxon>Viridiplantae</taxon>
        <taxon>Streptophyta</taxon>
        <taxon>Embryophyta</taxon>
        <taxon>Tracheophyta</taxon>
        <taxon>Spermatophyta</taxon>
        <taxon>Magnoliopsida</taxon>
        <taxon>eudicotyledons</taxon>
        <taxon>Gunneridae</taxon>
        <taxon>Pentapetalae</taxon>
        <taxon>rosids</taxon>
        <taxon>malvids</taxon>
        <taxon>Malvales</taxon>
        <taxon>Malvaceae</taxon>
        <taxon>Malvoideae</taxon>
        <taxon>Gossypium</taxon>
    </lineage>
</organism>
<dbReference type="SMART" id="SM00343">
    <property type="entry name" value="ZnF_C2HC"/>
    <property type="match status" value="1"/>
</dbReference>
<evidence type="ECO:0000256" key="1">
    <source>
        <dbReference type="PROSITE-ProRule" id="PRU00047"/>
    </source>
</evidence>
<proteinExistence type="predicted"/>
<keyword evidence="4" id="KW-1185">Reference proteome</keyword>
<dbReference type="InterPro" id="IPR043502">
    <property type="entry name" value="DNA/RNA_pol_sf"/>
</dbReference>
<dbReference type="InterPro" id="IPR001878">
    <property type="entry name" value="Znf_CCHC"/>
</dbReference>
<evidence type="ECO:0000313" key="5">
    <source>
        <dbReference type="RefSeq" id="XP_040967947.1"/>
    </source>
</evidence>
<gene>
    <name evidence="5" type="primary">LOC121228965</name>
</gene>
<evidence type="ECO:0000256" key="2">
    <source>
        <dbReference type="SAM" id="MobiDB-lite"/>
    </source>
</evidence>
<keyword evidence="1" id="KW-0862">Zinc</keyword>
<reference evidence="5" key="2">
    <citation type="submission" date="2025-08" db="UniProtKB">
        <authorList>
            <consortium name="RefSeq"/>
        </authorList>
    </citation>
    <scope>IDENTIFICATION</scope>
</reference>
<dbReference type="Proteomes" id="UP000818029">
    <property type="component" value="Chromosome A05"/>
</dbReference>
<feature type="compositionally biased region" description="Polar residues" evidence="2">
    <location>
        <begin position="122"/>
        <end position="140"/>
    </location>
</feature>
<dbReference type="PROSITE" id="PS50158">
    <property type="entry name" value="ZF_CCHC"/>
    <property type="match status" value="1"/>
</dbReference>
<dbReference type="Gene3D" id="3.30.70.270">
    <property type="match status" value="1"/>
</dbReference>
<dbReference type="SUPFAM" id="SSF56672">
    <property type="entry name" value="DNA/RNA polymerases"/>
    <property type="match status" value="1"/>
</dbReference>
<dbReference type="PANTHER" id="PTHR37984:SF5">
    <property type="entry name" value="PROTEIN NYNRIN-LIKE"/>
    <property type="match status" value="1"/>
</dbReference>
<name>A0ABM3BLP6_GOSHI</name>
<accession>A0ABM3BLP6</accession>
<feature type="domain" description="CCHC-type" evidence="3">
    <location>
        <begin position="92"/>
        <end position="107"/>
    </location>
</feature>
<reference evidence="4" key="1">
    <citation type="journal article" date="2020" name="Nat. Genet.">
        <title>Genomic diversifications of five Gossypium allopolyploid species and their impact on cotton improvement.</title>
        <authorList>
            <person name="Chen Z.J."/>
            <person name="Sreedasyam A."/>
            <person name="Ando A."/>
            <person name="Song Q."/>
            <person name="De Santiago L.M."/>
            <person name="Hulse-Kemp A.M."/>
            <person name="Ding M."/>
            <person name="Ye W."/>
            <person name="Kirkbride R.C."/>
            <person name="Jenkins J."/>
            <person name="Plott C."/>
            <person name="Lovell J."/>
            <person name="Lin Y.M."/>
            <person name="Vaughn R."/>
            <person name="Liu B."/>
            <person name="Simpson S."/>
            <person name="Scheffler B.E."/>
            <person name="Wen L."/>
            <person name="Saski C.A."/>
            <person name="Grover C.E."/>
            <person name="Hu G."/>
            <person name="Conover J.L."/>
            <person name="Carlson J.W."/>
            <person name="Shu S."/>
            <person name="Boston L.B."/>
            <person name="Williams M."/>
            <person name="Peterson D.G."/>
            <person name="McGee K."/>
            <person name="Jones D.C."/>
            <person name="Wendel J.F."/>
            <person name="Stelly D.M."/>
            <person name="Grimwood J."/>
            <person name="Schmutz J."/>
        </authorList>
    </citation>
    <scope>NUCLEOTIDE SEQUENCE [LARGE SCALE GENOMIC DNA]</scope>
    <source>
        <strain evidence="4">cv. TM-1</strain>
    </source>
</reference>
<dbReference type="Gene3D" id="4.10.60.10">
    <property type="entry name" value="Zinc finger, CCHC-type"/>
    <property type="match status" value="1"/>
</dbReference>
<keyword evidence="1" id="KW-0863">Zinc-finger</keyword>
<keyword evidence="1" id="KW-0479">Metal-binding</keyword>
<dbReference type="GeneID" id="121228965"/>
<dbReference type="Pfam" id="PF00098">
    <property type="entry name" value="zf-CCHC"/>
    <property type="match status" value="1"/>
</dbReference>
<sequence>MCKRFEDGLNEDIKTLVGILELKEILVLVERACKAKDLVKERKKAESDARDTRKRCQTTSVASVGNAKPSKAECPQCGICHSGNCRVSEGSCFKCGSLDHFIKDCPEMMERERFQIPRPSHAASTGRSLRNAGNGSGSKNVTRDTSVRSEAFTLARAYAIRARKDITSPDVITDYADKLPMKISSMIAQRYLRKGDEVEHSEHLRTILQTLRDKQLYTKFSKSEFWLREVGFLGHIVSEDGIRVDPNKISAIIEWKLPRNLALSHDGAILAELKARPTFLQRICNAQKANKELQAKKAQC</sequence>
<dbReference type="RefSeq" id="XP_040967947.1">
    <property type="nucleotide sequence ID" value="XM_041112013.1"/>
</dbReference>
<protein>
    <recommendedName>
        <fullName evidence="3">CCHC-type domain-containing protein</fullName>
    </recommendedName>
</protein>
<dbReference type="InterPro" id="IPR043128">
    <property type="entry name" value="Rev_trsase/Diguanyl_cyclase"/>
</dbReference>
<dbReference type="PANTHER" id="PTHR37984">
    <property type="entry name" value="PROTEIN CBG26694"/>
    <property type="match status" value="1"/>
</dbReference>